<dbReference type="AlphaFoldDB" id="A0A0Q3WYZ6"/>
<comment type="caution">
    <text evidence="1">The sequence shown here is derived from an EMBL/GenBank/DDBJ whole genome shotgun (WGS) entry which is preliminary data.</text>
</comment>
<accession>A0A0Q3WYZ6</accession>
<dbReference type="OrthoDB" id="2989868at2"/>
<dbReference type="PATRIC" id="fig|157838.3.peg.3420"/>
<evidence type="ECO:0008006" key="3">
    <source>
        <dbReference type="Google" id="ProtNLM"/>
    </source>
</evidence>
<sequence length="61" mass="7143">MKVKCILCDKVETIDDDTLIAKRLKNRPIHTYMCDECHERITKKTLARLASREDGTHLEDK</sequence>
<dbReference type="EMBL" id="LJJC01000004">
    <property type="protein sequence ID" value="KQL54767.1"/>
    <property type="molecule type" value="Genomic_DNA"/>
</dbReference>
<dbReference type="STRING" id="157838.AN964_15465"/>
<dbReference type="Pfam" id="PF09963">
    <property type="entry name" value="DUF2197"/>
    <property type="match status" value="1"/>
</dbReference>
<name>A0A0Q3WYZ6_9BACI</name>
<organism evidence="1 2">
    <name type="scientific">Heyndrickxia shackletonii</name>
    <dbReference type="NCBI Taxonomy" id="157838"/>
    <lineage>
        <taxon>Bacteria</taxon>
        <taxon>Bacillati</taxon>
        <taxon>Bacillota</taxon>
        <taxon>Bacilli</taxon>
        <taxon>Bacillales</taxon>
        <taxon>Bacillaceae</taxon>
        <taxon>Heyndrickxia</taxon>
    </lineage>
</organism>
<protein>
    <recommendedName>
        <fullName evidence="3">DUF2197 domain-containing protein</fullName>
    </recommendedName>
</protein>
<gene>
    <name evidence="1" type="ORF">AN964_15465</name>
</gene>
<dbReference type="InterPro" id="IPR019241">
    <property type="entry name" value="DUF2197"/>
</dbReference>
<dbReference type="Proteomes" id="UP000051888">
    <property type="component" value="Unassembled WGS sequence"/>
</dbReference>
<keyword evidence="2" id="KW-1185">Reference proteome</keyword>
<dbReference type="RefSeq" id="WP_055740549.1">
    <property type="nucleotide sequence ID" value="NZ_JAAIWL010000003.1"/>
</dbReference>
<reference evidence="1 2" key="1">
    <citation type="submission" date="2015-09" db="EMBL/GenBank/DDBJ databases">
        <title>Genome sequencing project for genomic taxonomy and phylogenomics of Bacillus-like bacteria.</title>
        <authorList>
            <person name="Liu B."/>
            <person name="Wang J."/>
            <person name="Zhu Y."/>
            <person name="Liu G."/>
            <person name="Chen Q."/>
            <person name="Chen Z."/>
            <person name="Lan J."/>
            <person name="Che J."/>
            <person name="Ge C."/>
            <person name="Shi H."/>
            <person name="Pan Z."/>
            <person name="Liu X."/>
        </authorList>
    </citation>
    <scope>NUCLEOTIDE SEQUENCE [LARGE SCALE GENOMIC DNA]</scope>
    <source>
        <strain evidence="1 2">LMG 18435</strain>
    </source>
</reference>
<evidence type="ECO:0000313" key="1">
    <source>
        <dbReference type="EMBL" id="KQL54767.1"/>
    </source>
</evidence>
<evidence type="ECO:0000313" key="2">
    <source>
        <dbReference type="Proteomes" id="UP000051888"/>
    </source>
</evidence>
<proteinExistence type="predicted"/>